<dbReference type="Pfam" id="PF13181">
    <property type="entry name" value="TPR_8"/>
    <property type="match status" value="1"/>
</dbReference>
<organism evidence="3 4">
    <name type="scientific">Saccharomyces mikatae IFO 1815</name>
    <dbReference type="NCBI Taxonomy" id="226126"/>
    <lineage>
        <taxon>Eukaryota</taxon>
        <taxon>Fungi</taxon>
        <taxon>Dikarya</taxon>
        <taxon>Ascomycota</taxon>
        <taxon>Saccharomycotina</taxon>
        <taxon>Saccharomycetes</taxon>
        <taxon>Saccharomycetales</taxon>
        <taxon>Saccharomycetaceae</taxon>
        <taxon>Saccharomyces</taxon>
    </lineage>
</organism>
<proteinExistence type="predicted"/>
<dbReference type="AlphaFoldDB" id="A0AA35NGG5"/>
<keyword evidence="4" id="KW-1185">Reference proteome</keyword>
<evidence type="ECO:0000313" key="4">
    <source>
        <dbReference type="Proteomes" id="UP001161438"/>
    </source>
</evidence>
<keyword evidence="1 2" id="KW-0802">TPR repeat</keyword>
<dbReference type="InterPro" id="IPR011990">
    <property type="entry name" value="TPR-like_helical_dom_sf"/>
</dbReference>
<reference evidence="3" key="1">
    <citation type="submission" date="2022-10" db="EMBL/GenBank/DDBJ databases">
        <authorList>
            <person name="Byrne P K."/>
        </authorList>
    </citation>
    <scope>NUCLEOTIDE SEQUENCE</scope>
    <source>
        <strain evidence="3">IFO1815</strain>
    </source>
</reference>
<dbReference type="EMBL" id="OX365759">
    <property type="protein sequence ID" value="CAI4037636.1"/>
    <property type="molecule type" value="Genomic_DNA"/>
</dbReference>
<dbReference type="GO" id="GO:0101031">
    <property type="term" value="C:protein folding chaperone complex"/>
    <property type="evidence" value="ECO:0007669"/>
    <property type="project" value="TreeGrafter"/>
</dbReference>
<dbReference type="SUPFAM" id="SSF48452">
    <property type="entry name" value="TPR-like"/>
    <property type="match status" value="1"/>
</dbReference>
<accession>A0AA35NGG5</accession>
<evidence type="ECO:0008006" key="5">
    <source>
        <dbReference type="Google" id="ProtNLM"/>
    </source>
</evidence>
<dbReference type="PROSITE" id="PS50005">
    <property type="entry name" value="TPR"/>
    <property type="match status" value="1"/>
</dbReference>
<dbReference type="InterPro" id="IPR019734">
    <property type="entry name" value="TPR_rpt"/>
</dbReference>
<dbReference type="SMART" id="SM00028">
    <property type="entry name" value="TPR"/>
    <property type="match status" value="2"/>
</dbReference>
<dbReference type="Proteomes" id="UP001161438">
    <property type="component" value="Chromosome 3"/>
</dbReference>
<dbReference type="InterPro" id="IPR051966">
    <property type="entry name" value="RPAP3"/>
</dbReference>
<feature type="repeat" description="TPR" evidence="2">
    <location>
        <begin position="8"/>
        <end position="41"/>
    </location>
</feature>
<evidence type="ECO:0000256" key="1">
    <source>
        <dbReference type="ARBA" id="ARBA00022803"/>
    </source>
</evidence>
<protein>
    <recommendedName>
        <fullName evidence="5">Tah1p</fullName>
    </recommendedName>
</protein>
<dbReference type="PANTHER" id="PTHR46423">
    <property type="entry name" value="RNA POLYMERASE II-ASSOCIATED PROTEIN 3"/>
    <property type="match status" value="1"/>
</dbReference>
<evidence type="ECO:0000256" key="2">
    <source>
        <dbReference type="PROSITE-ProRule" id="PRU00339"/>
    </source>
</evidence>
<evidence type="ECO:0000313" key="3">
    <source>
        <dbReference type="EMBL" id="CAI4037636.1"/>
    </source>
</evidence>
<dbReference type="RefSeq" id="XP_056080753.1">
    <property type="nucleotide sequence ID" value="XM_056226482.1"/>
</dbReference>
<gene>
    <name evidence="3" type="primary">SMKI03G1140</name>
    <name evidence="3" type="ORF">SMKI_03G1140</name>
</gene>
<dbReference type="GeneID" id="80916849"/>
<dbReference type="Gene3D" id="1.25.40.10">
    <property type="entry name" value="Tetratricopeptide repeat domain"/>
    <property type="match status" value="1"/>
</dbReference>
<dbReference type="PANTHER" id="PTHR46423:SF1">
    <property type="entry name" value="RNA POLYMERASE II-ASSOCIATED PROTEIN 3"/>
    <property type="match status" value="1"/>
</dbReference>
<name>A0AA35NGG5_SACMI</name>
<sequence length="115" mass="12817">MAANVTQFEKEKELGNALFKQGLYREAVDSYDQLITAQPQNPVGYSNKAMALIKLAEYTHAIQTCQEGLRYALGPEHAAIRSKLQYRLKLSQTEAGSIEIPVIEVDELPAGYDRS</sequence>